<reference evidence="2" key="1">
    <citation type="journal article" date="2014" name="Environ. Microbiol.">
        <title>Comparative genomics of the marine bacterial genus Glaciecola reveals the high degree of genomic diversity and genomic characteristic for cold adaptation.</title>
        <authorList>
            <person name="Qin Q.L."/>
            <person name="Xie B.B."/>
            <person name="Yu Y."/>
            <person name="Shu Y.L."/>
            <person name="Rong J.C."/>
            <person name="Zhang Y.J."/>
            <person name="Zhao D.L."/>
            <person name="Chen X.L."/>
            <person name="Zhang X.Y."/>
            <person name="Chen B."/>
            <person name="Zhou B.C."/>
            <person name="Zhang Y.Z."/>
        </authorList>
    </citation>
    <scope>NUCLEOTIDE SEQUENCE [LARGE SCALE GENOMIC DNA]</scope>
    <source>
        <strain evidence="2">LMG 21857</strain>
    </source>
</reference>
<keyword evidence="2" id="KW-1185">Reference proteome</keyword>
<name>K6ZZF3_9ALTE</name>
<sequence>MLARLIPSGATITSIETESITIERVGRGWRLLPGRLGVDNQVLSEAVAHWQQATLEPVAQGPINGAVTVDVWLAGEGQPRRYLFFQVGADMLVQYPALGGQSYKVTEMSWQQLFITDIPHA</sequence>
<organism evidence="1 2">
    <name type="scientific">Paraglaciecola polaris LMG 21857</name>
    <dbReference type="NCBI Taxonomy" id="1129793"/>
    <lineage>
        <taxon>Bacteria</taxon>
        <taxon>Pseudomonadati</taxon>
        <taxon>Pseudomonadota</taxon>
        <taxon>Gammaproteobacteria</taxon>
        <taxon>Alteromonadales</taxon>
        <taxon>Alteromonadaceae</taxon>
        <taxon>Paraglaciecola</taxon>
    </lineage>
</organism>
<evidence type="ECO:0000313" key="1">
    <source>
        <dbReference type="EMBL" id="GAC35592.1"/>
    </source>
</evidence>
<dbReference type="STRING" id="1129793.GPLA_4718"/>
<comment type="caution">
    <text evidence="1">The sequence shown here is derived from an EMBL/GenBank/DDBJ whole genome shotgun (WGS) entry which is preliminary data.</text>
</comment>
<protein>
    <submittedName>
        <fullName evidence="1">Uncharacterized protein</fullName>
    </submittedName>
</protein>
<evidence type="ECO:0000313" key="2">
    <source>
        <dbReference type="Proteomes" id="UP000006322"/>
    </source>
</evidence>
<dbReference type="AlphaFoldDB" id="K6ZZF3"/>
<gene>
    <name evidence="1" type="ORF">GPLA_4718</name>
</gene>
<dbReference type="EMBL" id="BAER01000144">
    <property type="protein sequence ID" value="GAC35592.1"/>
    <property type="molecule type" value="Genomic_DNA"/>
</dbReference>
<dbReference type="Proteomes" id="UP000006322">
    <property type="component" value="Unassembled WGS sequence"/>
</dbReference>
<proteinExistence type="predicted"/>
<accession>K6ZZF3</accession>